<dbReference type="Pfam" id="PF13641">
    <property type="entry name" value="Glyco_tranf_2_3"/>
    <property type="match status" value="1"/>
</dbReference>
<feature type="transmembrane region" description="Helical" evidence="8">
    <location>
        <begin position="454"/>
        <end position="476"/>
    </location>
</feature>
<dbReference type="InterPro" id="IPR029044">
    <property type="entry name" value="Nucleotide-diphossugar_trans"/>
</dbReference>
<dbReference type="SUPFAM" id="SSF53448">
    <property type="entry name" value="Nucleotide-diphospho-sugar transferases"/>
    <property type="match status" value="1"/>
</dbReference>
<evidence type="ECO:0000313" key="9">
    <source>
        <dbReference type="EMBL" id="KAF2856739.1"/>
    </source>
</evidence>
<sequence>MFAFSSISMDWSVSTAALWVVLSIIWTLFLMIDANRRIEPISTLASLGLICHAIPSAFFLGTTVIAQQANDSILVWFVALVAFRYWRIIVNIFFWFKYKPALAGDDLKVSPADCTIIIPTVGPRGNLVYDEMITAILYNRPARIIFSTNTESAAKEVEAYMPGLLDDIKTGKSTYQLQYNLGSFIPTTEILVINASISNKRQQVVYGFQKVQTSILVMVDDTAIWHPNFMKASLPAFGNPKVGFVGTRKWVKRFPHTHNTEVGFFTNLWSKYQAGFWNAMGGLYLVRHNFEIRATNAADGGVFCVSGRSSFIRTSIVNHAKFADAFTNEFILRFGDHFPGWGPVTADDDNFITRWVINQGWNVKIQSSKEATMTTVLGRYPLKFPAQAFRWSRSTFRQNPIALAVDRTVWWKWPLTVHTTLFPWMYNAALFWDPIMVYTLTCTGLFANSSHPTLLVCVLVGFIWISKLVKTIPWFWEYPVDFLLYFVIPAYPLFAYWHSLLKVYTAFTFWDLAWSGRKLK</sequence>
<dbReference type="Proteomes" id="UP000799423">
    <property type="component" value="Unassembled WGS sequence"/>
</dbReference>
<feature type="transmembrane region" description="Helical" evidence="8">
    <location>
        <begin position="12"/>
        <end position="32"/>
    </location>
</feature>
<keyword evidence="10" id="KW-1185">Reference proteome</keyword>
<dbReference type="InterPro" id="IPR052427">
    <property type="entry name" value="Glycosyltrans_GT2/GT47"/>
</dbReference>
<evidence type="ECO:0000256" key="2">
    <source>
        <dbReference type="ARBA" id="ARBA00022676"/>
    </source>
</evidence>
<organism evidence="9 10">
    <name type="scientific">Plenodomus tracheiphilus IPT5</name>
    <dbReference type="NCBI Taxonomy" id="1408161"/>
    <lineage>
        <taxon>Eukaryota</taxon>
        <taxon>Fungi</taxon>
        <taxon>Dikarya</taxon>
        <taxon>Ascomycota</taxon>
        <taxon>Pezizomycotina</taxon>
        <taxon>Dothideomycetes</taxon>
        <taxon>Pleosporomycetidae</taxon>
        <taxon>Pleosporales</taxon>
        <taxon>Pleosporineae</taxon>
        <taxon>Leptosphaeriaceae</taxon>
        <taxon>Plenodomus</taxon>
    </lineage>
</organism>
<evidence type="ECO:0000256" key="4">
    <source>
        <dbReference type="ARBA" id="ARBA00022692"/>
    </source>
</evidence>
<dbReference type="PANTHER" id="PTHR47844">
    <property type="entry name" value="SYNTHASE CPS1, PUTATIVE (AFU_ORTHOLOGUE AFUA_7G02500)-RELATED"/>
    <property type="match status" value="1"/>
</dbReference>
<feature type="transmembrane region" description="Helical" evidence="8">
    <location>
        <begin position="482"/>
        <end position="510"/>
    </location>
</feature>
<evidence type="ECO:0000256" key="8">
    <source>
        <dbReference type="SAM" id="Phobius"/>
    </source>
</evidence>
<dbReference type="GO" id="GO:0016020">
    <property type="term" value="C:membrane"/>
    <property type="evidence" value="ECO:0007669"/>
    <property type="project" value="UniProtKB-SubCell"/>
</dbReference>
<keyword evidence="2" id="KW-0328">Glycosyltransferase</keyword>
<comment type="subcellular location">
    <subcellularLocation>
        <location evidence="1">Membrane</location>
    </subcellularLocation>
</comment>
<dbReference type="OrthoDB" id="2849215at2759"/>
<feature type="transmembrane region" description="Helical" evidence="8">
    <location>
        <begin position="44"/>
        <end position="67"/>
    </location>
</feature>
<evidence type="ECO:0000256" key="6">
    <source>
        <dbReference type="ARBA" id="ARBA00023136"/>
    </source>
</evidence>
<dbReference type="Gene3D" id="3.90.550.10">
    <property type="entry name" value="Spore Coat Polysaccharide Biosynthesis Protein SpsA, Chain A"/>
    <property type="match status" value="1"/>
</dbReference>
<reference evidence="9" key="1">
    <citation type="submission" date="2020-01" db="EMBL/GenBank/DDBJ databases">
        <authorList>
            <consortium name="DOE Joint Genome Institute"/>
            <person name="Haridas S."/>
            <person name="Albert R."/>
            <person name="Binder M."/>
            <person name="Bloem J."/>
            <person name="Labutti K."/>
            <person name="Salamov A."/>
            <person name="Andreopoulos B."/>
            <person name="Baker S.E."/>
            <person name="Barry K."/>
            <person name="Bills G."/>
            <person name="Bluhm B.H."/>
            <person name="Cannon C."/>
            <person name="Castanera R."/>
            <person name="Culley D.E."/>
            <person name="Daum C."/>
            <person name="Ezra D."/>
            <person name="Gonzalez J.B."/>
            <person name="Henrissat B."/>
            <person name="Kuo A."/>
            <person name="Liang C."/>
            <person name="Lipzen A."/>
            <person name="Lutzoni F."/>
            <person name="Magnuson J."/>
            <person name="Mondo S."/>
            <person name="Nolan M."/>
            <person name="Ohm R."/>
            <person name="Pangilinan J."/>
            <person name="Park H.-J."/>
            <person name="Ramirez L."/>
            <person name="Alfaro M."/>
            <person name="Sun H."/>
            <person name="Tritt A."/>
            <person name="Yoshinaga Y."/>
            <person name="Zwiers L.-H."/>
            <person name="Turgeon B.G."/>
            <person name="Goodwin S.B."/>
            <person name="Spatafora J.W."/>
            <person name="Crous P.W."/>
            <person name="Grigoriev I.V."/>
        </authorList>
    </citation>
    <scope>NUCLEOTIDE SEQUENCE</scope>
    <source>
        <strain evidence="9">IPT5</strain>
    </source>
</reference>
<evidence type="ECO:0000256" key="3">
    <source>
        <dbReference type="ARBA" id="ARBA00022679"/>
    </source>
</evidence>
<keyword evidence="5 8" id="KW-1133">Transmembrane helix</keyword>
<keyword evidence="6 8" id="KW-0472">Membrane</keyword>
<evidence type="ECO:0000313" key="10">
    <source>
        <dbReference type="Proteomes" id="UP000799423"/>
    </source>
</evidence>
<gene>
    <name evidence="9" type="ORF">T440DRAFT_383202</name>
</gene>
<dbReference type="PANTHER" id="PTHR47844:SF1">
    <property type="entry name" value="EXOSTOSIN-LIKE 2"/>
    <property type="match status" value="1"/>
</dbReference>
<proteinExistence type="predicted"/>
<keyword evidence="3" id="KW-0808">Transferase</keyword>
<accession>A0A6A7BQ74</accession>
<feature type="transmembrane region" description="Helical" evidence="8">
    <location>
        <begin position="73"/>
        <end position="96"/>
    </location>
</feature>
<dbReference type="GO" id="GO:0016757">
    <property type="term" value="F:glycosyltransferase activity"/>
    <property type="evidence" value="ECO:0007669"/>
    <property type="project" value="UniProtKB-KW"/>
</dbReference>
<evidence type="ECO:0000256" key="5">
    <source>
        <dbReference type="ARBA" id="ARBA00022989"/>
    </source>
</evidence>
<evidence type="ECO:0000256" key="7">
    <source>
        <dbReference type="ARBA" id="ARBA00023180"/>
    </source>
</evidence>
<dbReference type="AlphaFoldDB" id="A0A6A7BQ74"/>
<keyword evidence="4 8" id="KW-0812">Transmembrane</keyword>
<name>A0A6A7BQ74_9PLEO</name>
<keyword evidence="7" id="KW-0325">Glycoprotein</keyword>
<protein>
    <submittedName>
        <fullName evidence="9">Glycosyltransferase family 2 protein</fullName>
    </submittedName>
</protein>
<evidence type="ECO:0000256" key="1">
    <source>
        <dbReference type="ARBA" id="ARBA00004370"/>
    </source>
</evidence>
<dbReference type="EMBL" id="MU006288">
    <property type="protein sequence ID" value="KAF2856739.1"/>
    <property type="molecule type" value="Genomic_DNA"/>
</dbReference>